<dbReference type="PANTHER" id="PTHR36698">
    <property type="entry name" value="BLL5892 PROTEIN"/>
    <property type="match status" value="1"/>
</dbReference>
<evidence type="ECO:0000256" key="1">
    <source>
        <dbReference type="SAM" id="Phobius"/>
    </source>
</evidence>
<dbReference type="EMBL" id="DRQG01000100">
    <property type="protein sequence ID" value="HGY56158.1"/>
    <property type="molecule type" value="Genomic_DNA"/>
</dbReference>
<organism evidence="3">
    <name type="scientific">Caldithrix abyssi</name>
    <dbReference type="NCBI Taxonomy" id="187145"/>
    <lineage>
        <taxon>Bacteria</taxon>
        <taxon>Pseudomonadati</taxon>
        <taxon>Calditrichota</taxon>
        <taxon>Calditrichia</taxon>
        <taxon>Calditrichales</taxon>
        <taxon>Calditrichaceae</taxon>
        <taxon>Caldithrix</taxon>
    </lineage>
</organism>
<proteinExistence type="predicted"/>
<dbReference type="AlphaFoldDB" id="A0A7V4U1Y8"/>
<dbReference type="Proteomes" id="UP000885779">
    <property type="component" value="Unassembled WGS sequence"/>
</dbReference>
<comment type="caution">
    <text evidence="3">The sequence shown here is derived from an EMBL/GenBank/DDBJ whole genome shotgun (WGS) entry which is preliminary data.</text>
</comment>
<keyword evidence="1" id="KW-0812">Transmembrane</keyword>
<accession>A0A7V4U1Y8</accession>
<feature type="transmembrane region" description="Helical" evidence="1">
    <location>
        <begin position="12"/>
        <end position="30"/>
    </location>
</feature>
<dbReference type="Pfam" id="PF02470">
    <property type="entry name" value="MlaD"/>
    <property type="match status" value="1"/>
</dbReference>
<sequence>MITRSQKIRLGIFITAASVILFVILFALSYNQFIKKKDIYYIAYKNISVSGLNIGGSVKYLGINVGNIKDIRIDPEDINRIIVTVGIKAGTPIKKDVRADINTIGITGIKIIELRGGSNEAPLLEPGGFINPGRSLTEDITGKAEVIAEKVELVVNNLLELTAEDKREKIFALVDKSNAALEEVNGILSSNRQNINRSLANLDIITGELAGLTRSARVSLEEIETVVTSDSFRTAVNTLIKVVNDIEKSNLYNLISQLNELVTKANGILKYSENMLKENRYKFYESINDLNETIKHLNNAAKQIDEDPSVLIGGSKPSNPPDDKLE</sequence>
<feature type="domain" description="Mce/MlaD" evidence="2">
    <location>
        <begin position="48"/>
        <end position="116"/>
    </location>
</feature>
<keyword evidence="1" id="KW-0472">Membrane</keyword>
<protein>
    <submittedName>
        <fullName evidence="3">MCE family protein</fullName>
    </submittedName>
</protein>
<dbReference type="InterPro" id="IPR003399">
    <property type="entry name" value="Mce/MlaD"/>
</dbReference>
<gene>
    <name evidence="3" type="ORF">ENK44_10675</name>
</gene>
<keyword evidence="1" id="KW-1133">Transmembrane helix</keyword>
<name>A0A7V4U1Y8_CALAY</name>
<evidence type="ECO:0000313" key="3">
    <source>
        <dbReference type="EMBL" id="HGY56158.1"/>
    </source>
</evidence>
<dbReference type="PANTHER" id="PTHR36698:SF3">
    <property type="entry name" value="ABC-TYPE TRANSPORT AUXILIARY LIPOPROTEIN COMPONENT DOMAIN-CONTAINING PROTEIN"/>
    <property type="match status" value="1"/>
</dbReference>
<evidence type="ECO:0000259" key="2">
    <source>
        <dbReference type="Pfam" id="PF02470"/>
    </source>
</evidence>
<reference evidence="3" key="1">
    <citation type="journal article" date="2020" name="mSystems">
        <title>Genome- and Community-Level Interaction Insights into Carbon Utilization and Element Cycling Functions of Hydrothermarchaeota in Hydrothermal Sediment.</title>
        <authorList>
            <person name="Zhou Z."/>
            <person name="Liu Y."/>
            <person name="Xu W."/>
            <person name="Pan J."/>
            <person name="Luo Z.H."/>
            <person name="Li M."/>
        </authorList>
    </citation>
    <scope>NUCLEOTIDE SEQUENCE [LARGE SCALE GENOMIC DNA]</scope>
    <source>
        <strain evidence="3">HyVt-577</strain>
    </source>
</reference>